<dbReference type="AlphaFoldDB" id="K3XND1"/>
<accession>K3XND1</accession>
<dbReference type="EMBL" id="AGNK02003125">
    <property type="status" value="NOT_ANNOTATED_CDS"/>
    <property type="molecule type" value="Genomic_DNA"/>
</dbReference>
<proteinExistence type="predicted"/>
<reference evidence="2" key="1">
    <citation type="journal article" date="2012" name="Nat. Biotechnol.">
        <title>Reference genome sequence of the model plant Setaria.</title>
        <authorList>
            <person name="Bennetzen J.L."/>
            <person name="Schmutz J."/>
            <person name="Wang H."/>
            <person name="Percifield R."/>
            <person name="Hawkins J."/>
            <person name="Pontaroli A.C."/>
            <person name="Estep M."/>
            <person name="Feng L."/>
            <person name="Vaughn J.N."/>
            <person name="Grimwood J."/>
            <person name="Jenkins J."/>
            <person name="Barry K."/>
            <person name="Lindquist E."/>
            <person name="Hellsten U."/>
            <person name="Deshpande S."/>
            <person name="Wang X."/>
            <person name="Wu X."/>
            <person name="Mitros T."/>
            <person name="Triplett J."/>
            <person name="Yang X."/>
            <person name="Ye C.Y."/>
            <person name="Mauro-Herrera M."/>
            <person name="Wang L."/>
            <person name="Li P."/>
            <person name="Sharma M."/>
            <person name="Sharma R."/>
            <person name="Ronald P.C."/>
            <person name="Panaud O."/>
            <person name="Kellogg E.A."/>
            <person name="Brutnell T.P."/>
            <person name="Doust A.N."/>
            <person name="Tuskan G.A."/>
            <person name="Rokhsar D."/>
            <person name="Devos K.M."/>
        </authorList>
    </citation>
    <scope>NUCLEOTIDE SEQUENCE [LARGE SCALE GENOMIC DNA]</scope>
    <source>
        <strain evidence="2">cv. Yugu1</strain>
    </source>
</reference>
<dbReference type="Gramene" id="KQL05529">
    <property type="protein sequence ID" value="KQL05529"/>
    <property type="gene ID" value="SETIT_003404mg"/>
</dbReference>
<protein>
    <submittedName>
        <fullName evidence="1">Uncharacterized protein</fullName>
    </submittedName>
</protein>
<organism evidence="1 2">
    <name type="scientific">Setaria italica</name>
    <name type="common">Foxtail millet</name>
    <name type="synonym">Panicum italicum</name>
    <dbReference type="NCBI Taxonomy" id="4555"/>
    <lineage>
        <taxon>Eukaryota</taxon>
        <taxon>Viridiplantae</taxon>
        <taxon>Streptophyta</taxon>
        <taxon>Embryophyta</taxon>
        <taxon>Tracheophyta</taxon>
        <taxon>Spermatophyta</taxon>
        <taxon>Magnoliopsida</taxon>
        <taxon>Liliopsida</taxon>
        <taxon>Poales</taxon>
        <taxon>Poaceae</taxon>
        <taxon>PACMAD clade</taxon>
        <taxon>Panicoideae</taxon>
        <taxon>Panicodae</taxon>
        <taxon>Paniceae</taxon>
        <taxon>Cenchrinae</taxon>
        <taxon>Setaria</taxon>
    </lineage>
</organism>
<evidence type="ECO:0000313" key="2">
    <source>
        <dbReference type="Proteomes" id="UP000004995"/>
    </source>
</evidence>
<keyword evidence="2" id="KW-1185">Reference proteome</keyword>
<evidence type="ECO:0000313" key="1">
    <source>
        <dbReference type="EnsemblPlants" id="KQL05529"/>
    </source>
</evidence>
<dbReference type="EnsemblPlants" id="KQL05529">
    <property type="protein sequence ID" value="KQL05529"/>
    <property type="gene ID" value="SETIT_003404mg"/>
</dbReference>
<dbReference type="Proteomes" id="UP000004995">
    <property type="component" value="Unassembled WGS sequence"/>
</dbReference>
<dbReference type="InParanoid" id="K3XND1"/>
<reference evidence="1" key="2">
    <citation type="submission" date="2018-08" db="UniProtKB">
        <authorList>
            <consortium name="EnsemblPlants"/>
        </authorList>
    </citation>
    <scope>IDENTIFICATION</scope>
    <source>
        <strain evidence="1">Yugu1</strain>
    </source>
</reference>
<sequence>MQYYKGVAILQEPENIISFSHRSEPLICNLAAQVHLLPPTPLSHAYCTALQRSCHQNSGRCPPLPVPPPGTGPLAIQYQPTASGGPATSLLHPCSCLHHRAFPTACSSPIRL</sequence>
<name>K3XND1_SETIT</name>
<dbReference type="HOGENOM" id="CLU_2150262_0_0_1"/>